<evidence type="ECO:0000256" key="2">
    <source>
        <dbReference type="ARBA" id="ARBA00022801"/>
    </source>
</evidence>
<feature type="compositionally biased region" description="Basic and acidic residues" evidence="3">
    <location>
        <begin position="294"/>
        <end position="306"/>
    </location>
</feature>
<dbReference type="PANTHER" id="PTHR43037">
    <property type="entry name" value="UNNAMED PRODUCT-RELATED"/>
    <property type="match status" value="1"/>
</dbReference>
<dbReference type="RefSeq" id="WP_221243180.1">
    <property type="nucleotide sequence ID" value="NZ_JACHNU010000006.1"/>
</dbReference>
<comment type="caution">
    <text evidence="4">The sequence shown here is derived from an EMBL/GenBank/DDBJ whole genome shotgun (WGS) entry which is preliminary data.</text>
</comment>
<dbReference type="InterPro" id="IPR050955">
    <property type="entry name" value="Plant_Biomass_Hydrol_Est"/>
</dbReference>
<organism evidence="4 5">
    <name type="scientific">Conexibacter arvalis</name>
    <dbReference type="NCBI Taxonomy" id="912552"/>
    <lineage>
        <taxon>Bacteria</taxon>
        <taxon>Bacillati</taxon>
        <taxon>Actinomycetota</taxon>
        <taxon>Thermoleophilia</taxon>
        <taxon>Solirubrobacterales</taxon>
        <taxon>Conexibacteraceae</taxon>
        <taxon>Conexibacter</taxon>
    </lineage>
</organism>
<evidence type="ECO:0000313" key="5">
    <source>
        <dbReference type="Proteomes" id="UP000585272"/>
    </source>
</evidence>
<dbReference type="PANTHER" id="PTHR43037:SF5">
    <property type="entry name" value="FERULOYL ESTERASE"/>
    <property type="match status" value="1"/>
</dbReference>
<keyword evidence="1" id="KW-0732">Signal</keyword>
<dbReference type="Gene3D" id="3.40.50.1820">
    <property type="entry name" value="alpha/beta hydrolase"/>
    <property type="match status" value="1"/>
</dbReference>
<evidence type="ECO:0000256" key="3">
    <source>
        <dbReference type="SAM" id="MobiDB-lite"/>
    </source>
</evidence>
<dbReference type="EMBL" id="JACHNU010000006">
    <property type="protein sequence ID" value="MBB4664235.1"/>
    <property type="molecule type" value="Genomic_DNA"/>
</dbReference>
<dbReference type="InterPro" id="IPR029058">
    <property type="entry name" value="AB_hydrolase_fold"/>
</dbReference>
<protein>
    <submittedName>
        <fullName evidence="4">Dienelactone hydrolase</fullName>
    </submittedName>
</protein>
<reference evidence="4 5" key="1">
    <citation type="submission" date="2020-08" db="EMBL/GenBank/DDBJ databases">
        <title>Genomic Encyclopedia of Archaeal and Bacterial Type Strains, Phase II (KMG-II): from individual species to whole genera.</title>
        <authorList>
            <person name="Goeker M."/>
        </authorList>
    </citation>
    <scope>NUCLEOTIDE SEQUENCE [LARGE SCALE GENOMIC DNA]</scope>
    <source>
        <strain evidence="4 5">DSM 23288</strain>
    </source>
</reference>
<evidence type="ECO:0000256" key="1">
    <source>
        <dbReference type="ARBA" id="ARBA00022729"/>
    </source>
</evidence>
<accession>A0A840IIR6</accession>
<dbReference type="GO" id="GO:0016787">
    <property type="term" value="F:hydrolase activity"/>
    <property type="evidence" value="ECO:0007669"/>
    <property type="project" value="UniProtKB-KW"/>
</dbReference>
<keyword evidence="2 4" id="KW-0378">Hydrolase</keyword>
<evidence type="ECO:0000313" key="4">
    <source>
        <dbReference type="EMBL" id="MBB4664235.1"/>
    </source>
</evidence>
<sequence length="322" mass="35842">MSEIADDAAAPPRPQVYPVEGGPGYYQLGHTSVFAARADQRIAWCAYVPSDYERSDRRYALAVVVHGTERRAEGYRDRFAEFGERHGCIVLAPLFPAGIEEPGEVNNYKWLDYRGIRFDELLLALVDEIAALYRVDADRFLMHGFSGGGHFVHRFLYLHPERLLGASIGAPGVVTLLDPELDWWVGVRDVDAQFGKRVDLARIREVPVQTVIGAEDTETWEITLRPGDGLWMPGSERAGRTRLDRIAALGASLERHGVRVRRDVVPGVGHDGFAILDPVRRFFADVLAARQRGVERRAPGRDDAVSRRRSAPPARGGGRGRP</sequence>
<name>A0A840IIR6_9ACTN</name>
<keyword evidence="5" id="KW-1185">Reference proteome</keyword>
<feature type="region of interest" description="Disordered" evidence="3">
    <location>
        <begin position="294"/>
        <end position="322"/>
    </location>
</feature>
<dbReference type="AlphaFoldDB" id="A0A840IIR6"/>
<dbReference type="SUPFAM" id="SSF53474">
    <property type="entry name" value="alpha/beta-Hydrolases"/>
    <property type="match status" value="1"/>
</dbReference>
<gene>
    <name evidence="4" type="ORF">BDZ31_003838</name>
</gene>
<proteinExistence type="predicted"/>
<dbReference type="Proteomes" id="UP000585272">
    <property type="component" value="Unassembled WGS sequence"/>
</dbReference>